<dbReference type="EC" id="1.5.-.-" evidence="10"/>
<dbReference type="InterPro" id="IPR023032">
    <property type="entry name" value="tRNA_MAMT_biosynth_bifunc_MnmC"/>
</dbReference>
<feature type="domain" description="FAD dependent oxidoreductase" evidence="11">
    <location>
        <begin position="290"/>
        <end position="665"/>
    </location>
</feature>
<dbReference type="InterPro" id="IPR036188">
    <property type="entry name" value="FAD/NAD-bd_sf"/>
</dbReference>
<keyword evidence="5 10" id="KW-0949">S-adenosyl-L-methionine</keyword>
<evidence type="ECO:0000256" key="7">
    <source>
        <dbReference type="ARBA" id="ARBA00022827"/>
    </source>
</evidence>
<gene>
    <name evidence="10" type="primary">mnmC</name>
    <name evidence="13" type="ORF">BTA35_0203255</name>
</gene>
<comment type="similarity">
    <text evidence="10">In the N-terminal section; belongs to the methyltransferase superfamily. tRNA (mnm(5)s(2)U34)-methyltransferase family.</text>
</comment>
<dbReference type="GO" id="GO:0050660">
    <property type="term" value="F:flavin adenine dinucleotide binding"/>
    <property type="evidence" value="ECO:0007669"/>
    <property type="project" value="UniProtKB-UniRule"/>
</dbReference>
<keyword evidence="2 10" id="KW-0489">Methyltransferase</keyword>
<dbReference type="EC" id="2.1.1.61" evidence="10"/>
<evidence type="ECO:0000259" key="12">
    <source>
        <dbReference type="Pfam" id="PF05430"/>
    </source>
</evidence>
<accession>A0A1T1HFA4</accession>
<dbReference type="GO" id="GO:0032259">
    <property type="term" value="P:methylation"/>
    <property type="evidence" value="ECO:0007669"/>
    <property type="project" value="UniProtKB-KW"/>
</dbReference>
<comment type="similarity">
    <text evidence="10">In the C-terminal section; belongs to the DAO family.</text>
</comment>
<dbReference type="STRING" id="966.BTA35_0203255"/>
<dbReference type="GO" id="GO:0016645">
    <property type="term" value="F:oxidoreductase activity, acting on the CH-NH group of donors"/>
    <property type="evidence" value="ECO:0007669"/>
    <property type="project" value="InterPro"/>
</dbReference>
<dbReference type="Gene3D" id="3.40.50.150">
    <property type="entry name" value="Vaccinia Virus protein VP39"/>
    <property type="match status" value="1"/>
</dbReference>
<dbReference type="PANTHER" id="PTHR13847:SF283">
    <property type="entry name" value="TRNA 5-METHYLAMINOMETHYL-2-THIOURIDINE BIOSYNTHESIS BIFUNCTIONAL PROTEIN MNMC"/>
    <property type="match status" value="1"/>
</dbReference>
<dbReference type="AlphaFoldDB" id="A0A1T1HFA4"/>
<evidence type="ECO:0000313" key="14">
    <source>
        <dbReference type="Proteomes" id="UP000190064"/>
    </source>
</evidence>
<dbReference type="Pfam" id="PF05430">
    <property type="entry name" value="Methyltransf_30"/>
    <property type="match status" value="1"/>
</dbReference>
<evidence type="ECO:0000256" key="2">
    <source>
        <dbReference type="ARBA" id="ARBA00022603"/>
    </source>
</evidence>
<proteinExistence type="inferred from homology"/>
<evidence type="ECO:0000256" key="8">
    <source>
        <dbReference type="ARBA" id="ARBA00023002"/>
    </source>
</evidence>
<comment type="cofactor">
    <cofactor evidence="10">
        <name>FAD</name>
        <dbReference type="ChEBI" id="CHEBI:57692"/>
    </cofactor>
</comment>
<evidence type="ECO:0000256" key="3">
    <source>
        <dbReference type="ARBA" id="ARBA00022630"/>
    </source>
</evidence>
<keyword evidence="4 10" id="KW-0808">Transferase</keyword>
<dbReference type="InterPro" id="IPR047785">
    <property type="entry name" value="tRNA_MNMC2"/>
</dbReference>
<dbReference type="EMBL" id="MTSD02000001">
    <property type="protein sequence ID" value="OOV88531.1"/>
    <property type="molecule type" value="Genomic_DNA"/>
</dbReference>
<dbReference type="GO" id="GO:0004808">
    <property type="term" value="F:tRNA (5-methylaminomethyl-2-thiouridylate)(34)-methyltransferase activity"/>
    <property type="evidence" value="ECO:0007669"/>
    <property type="project" value="UniProtKB-EC"/>
</dbReference>
<evidence type="ECO:0000256" key="5">
    <source>
        <dbReference type="ARBA" id="ARBA00022691"/>
    </source>
</evidence>
<evidence type="ECO:0000313" key="13">
    <source>
        <dbReference type="EMBL" id="OOV88531.1"/>
    </source>
</evidence>
<keyword evidence="7 10" id="KW-0274">FAD</keyword>
<dbReference type="Proteomes" id="UP000190064">
    <property type="component" value="Unassembled WGS sequence"/>
</dbReference>
<dbReference type="InterPro" id="IPR017610">
    <property type="entry name" value="tRNA_S-uridine_synth_MnmC_C"/>
</dbReference>
<comment type="catalytic activity">
    <reaction evidence="10">
        <text>5-aminomethyl-2-thiouridine(34) in tRNA + S-adenosyl-L-methionine = 5-methylaminomethyl-2-thiouridine(34) in tRNA + S-adenosyl-L-homocysteine + H(+)</text>
        <dbReference type="Rhea" id="RHEA:19569"/>
        <dbReference type="Rhea" id="RHEA-COMP:10195"/>
        <dbReference type="Rhea" id="RHEA-COMP:10197"/>
        <dbReference type="ChEBI" id="CHEBI:15378"/>
        <dbReference type="ChEBI" id="CHEBI:57856"/>
        <dbReference type="ChEBI" id="CHEBI:59789"/>
        <dbReference type="ChEBI" id="CHEBI:74454"/>
        <dbReference type="ChEBI" id="CHEBI:74455"/>
        <dbReference type="EC" id="2.1.1.61"/>
    </reaction>
</comment>
<name>A0A1T1HFA4_OCELI</name>
<keyword evidence="6 10" id="KW-0819">tRNA processing</keyword>
<feature type="region of interest" description="FAD-dependent cmnm(5)s(2)U34 oxidoreductase" evidence="10">
    <location>
        <begin position="293"/>
        <end position="697"/>
    </location>
</feature>
<dbReference type="GO" id="GO:0002098">
    <property type="term" value="P:tRNA wobble uridine modification"/>
    <property type="evidence" value="ECO:0007669"/>
    <property type="project" value="TreeGrafter"/>
</dbReference>
<dbReference type="GO" id="GO:0005737">
    <property type="term" value="C:cytoplasm"/>
    <property type="evidence" value="ECO:0007669"/>
    <property type="project" value="UniProtKB-SubCell"/>
</dbReference>
<dbReference type="InterPro" id="IPR008471">
    <property type="entry name" value="MnmC-like_methylTransf"/>
</dbReference>
<keyword evidence="8 10" id="KW-0560">Oxidoreductase</keyword>
<feature type="domain" description="MnmC-like methyltransferase" evidence="12">
    <location>
        <begin position="118"/>
        <end position="239"/>
    </location>
</feature>
<dbReference type="NCBIfam" id="NF002481">
    <property type="entry name" value="PRK01747.1-2"/>
    <property type="match status" value="1"/>
</dbReference>
<evidence type="ECO:0000256" key="10">
    <source>
        <dbReference type="HAMAP-Rule" id="MF_01102"/>
    </source>
</evidence>
<keyword evidence="9 10" id="KW-0511">Multifunctional enzyme</keyword>
<dbReference type="Gene3D" id="3.50.50.60">
    <property type="entry name" value="FAD/NAD(P)-binding domain"/>
    <property type="match status" value="1"/>
</dbReference>
<dbReference type="NCBIfam" id="TIGR03197">
    <property type="entry name" value="MnmC_Cterm"/>
    <property type="match status" value="1"/>
</dbReference>
<comment type="caution">
    <text evidence="13">The sequence shown here is derived from an EMBL/GenBank/DDBJ whole genome shotgun (WGS) entry which is preliminary data.</text>
</comment>
<keyword evidence="1 10" id="KW-0963">Cytoplasm</keyword>
<evidence type="ECO:0000259" key="11">
    <source>
        <dbReference type="Pfam" id="PF01266"/>
    </source>
</evidence>
<keyword evidence="3 10" id="KW-0285">Flavoprotein</keyword>
<keyword evidence="14" id="KW-1185">Reference proteome</keyword>
<dbReference type="NCBIfam" id="NF033855">
    <property type="entry name" value="tRNA_MNMC2"/>
    <property type="match status" value="1"/>
</dbReference>
<evidence type="ECO:0000256" key="6">
    <source>
        <dbReference type="ARBA" id="ARBA00022694"/>
    </source>
</evidence>
<evidence type="ECO:0000256" key="9">
    <source>
        <dbReference type="ARBA" id="ARBA00023268"/>
    </source>
</evidence>
<sequence length="697" mass="77653">MANNHYQTLNQAKLHWDESQRPISQAFDDVYFSKASGLDETRYVFLQHNGLPERWQKTTFIHRPFVIAETGFGTGLNFLCTWQAFIQHAPEDARLHFVSVEKFPLNINDLEQSLALWPELKPLADQLIAAYPLPIPGFHRRHFDQGRVQLTLIQGDASECFSSLESRVDAWFLDGFAPAKNPDMWTPELFQSIRRLSDKGTTVATFTAAGIVRNGLKAAGFEVKKVKGFGHKRHMVCGELILDAEGQAVQTVNPAPDVVPVEPLPLAKPWMKTPWFKPPCTVNHSNKQHIAIIGAGIAGTTTAQALARHGFNITLIEQHDQAGKEGSGNRQGVLYIKLGTEPSSHSRFYLSGFEFSRHYFNNLQKQLSRTDFKELIWQACGVLQLAYTEKEVKRQKRFIERNNFPDMLLKAVTAEQASELSGTPLQQSGLWFPQAGWARPDIICQQLSQHSNIKRVTGQFVDKLQPADSGWSLLDKDGKTLLKADQVIIACAASTKHFAQTAWLPTKAIRGQTTYLQTTAQTPELKTVVCHEGYIAPALDNTLCLGASFNLKDDEKELRESDQQHNLNLLSEAMPTFAGQLNHSGVDTGTLSGKVGFRCASPDYVPLTGPAPVYKEMLERFALLRHDATKVPDAAPAYYPGLWLNTGHGSRGLASAPLCAEVLAAYIAEQPMPLERELVNALQPSRFIIRGLIRDKL</sequence>
<comment type="function">
    <text evidence="10">Catalyzes the last two steps in the biosynthesis of 5-methylaminomethyl-2-thiouridine (mnm(5)s(2)U) at the wobble position (U34) in tRNA. Catalyzes the FAD-dependent demodification of cmnm(5)s(2)U34 to nm(5)s(2)U34, followed by the transfer of a methyl group from S-adenosyl-L-methionine to nm(5)s(2)U34, to form mnm(5)s(2)U34.</text>
</comment>
<dbReference type="InterPro" id="IPR006076">
    <property type="entry name" value="FAD-dep_OxRdtase"/>
</dbReference>
<evidence type="ECO:0000256" key="1">
    <source>
        <dbReference type="ARBA" id="ARBA00022490"/>
    </source>
</evidence>
<feature type="region of interest" description="tRNA (mnm(5)s(2)U34)-methyltransferase" evidence="10">
    <location>
        <begin position="1"/>
        <end position="241"/>
    </location>
</feature>
<dbReference type="InterPro" id="IPR029063">
    <property type="entry name" value="SAM-dependent_MTases_sf"/>
</dbReference>
<dbReference type="SUPFAM" id="SSF51905">
    <property type="entry name" value="FAD/NAD(P)-binding domain"/>
    <property type="match status" value="1"/>
</dbReference>
<organism evidence="13 14">
    <name type="scientific">Oceanospirillum linum</name>
    <dbReference type="NCBI Taxonomy" id="966"/>
    <lineage>
        <taxon>Bacteria</taxon>
        <taxon>Pseudomonadati</taxon>
        <taxon>Pseudomonadota</taxon>
        <taxon>Gammaproteobacteria</taxon>
        <taxon>Oceanospirillales</taxon>
        <taxon>Oceanospirillaceae</taxon>
        <taxon>Oceanospirillum</taxon>
    </lineage>
</organism>
<reference evidence="13" key="1">
    <citation type="submission" date="2017-02" db="EMBL/GenBank/DDBJ databases">
        <title>Draft Genome Sequence of the Salt Water Bacterium Oceanospirillum linum ATCC 11336.</title>
        <authorList>
            <person name="Trachtenberg A.M."/>
            <person name="Carney J.G."/>
            <person name="Linnane J.D."/>
            <person name="Rheaume B.A."/>
            <person name="Pitts N.L."/>
            <person name="Mykles D.L."/>
            <person name="Maclea K.S."/>
        </authorList>
    </citation>
    <scope>NUCLEOTIDE SEQUENCE [LARGE SCALE GENOMIC DNA]</scope>
    <source>
        <strain evidence="13">ATCC 11336</strain>
    </source>
</reference>
<dbReference type="HAMAP" id="MF_01102">
    <property type="entry name" value="MnmC"/>
    <property type="match status" value="1"/>
</dbReference>
<comment type="subcellular location">
    <subcellularLocation>
        <location evidence="10">Cytoplasm</location>
    </subcellularLocation>
</comment>
<dbReference type="Pfam" id="PF01266">
    <property type="entry name" value="DAO"/>
    <property type="match status" value="1"/>
</dbReference>
<evidence type="ECO:0000256" key="4">
    <source>
        <dbReference type="ARBA" id="ARBA00022679"/>
    </source>
</evidence>
<dbReference type="RefSeq" id="WP_077242969.1">
    <property type="nucleotide sequence ID" value="NZ_FXTS01000001.1"/>
</dbReference>
<dbReference type="Gene3D" id="3.30.9.10">
    <property type="entry name" value="D-Amino Acid Oxidase, subunit A, domain 2"/>
    <property type="match status" value="1"/>
</dbReference>
<dbReference type="PANTHER" id="PTHR13847">
    <property type="entry name" value="SARCOSINE DEHYDROGENASE-RELATED"/>
    <property type="match status" value="1"/>
</dbReference>
<protein>
    <recommendedName>
        <fullName evidence="10">tRNA 5-methylaminomethyl-2-thiouridine biosynthesis bifunctional protein MnmC</fullName>
        <shortName evidence="10">tRNA mnm(5)s(2)U biosynthesis bifunctional protein</shortName>
    </recommendedName>
    <domain>
        <recommendedName>
            <fullName evidence="10">tRNA (mnm(5)s(2)U34)-methyltransferase</fullName>
            <ecNumber evidence="10">2.1.1.61</ecNumber>
        </recommendedName>
    </domain>
    <domain>
        <recommendedName>
            <fullName evidence="10">FAD-dependent cmnm(5)s(2)U34 oxidoreductase</fullName>
            <ecNumber evidence="10">1.5.-.-</ecNumber>
        </recommendedName>
    </domain>
</protein>